<dbReference type="RefSeq" id="XP_003290778.1">
    <property type="nucleotide sequence ID" value="XM_003290730.1"/>
</dbReference>
<accession>F0ZTN4</accession>
<dbReference type="Proteomes" id="UP000001064">
    <property type="component" value="Unassembled WGS sequence"/>
</dbReference>
<dbReference type="KEGG" id="dpp:DICPUDRAFT_155314"/>
<dbReference type="OrthoDB" id="1900170at2759"/>
<dbReference type="GeneID" id="10508402"/>
<dbReference type="AlphaFoldDB" id="F0ZTN4"/>
<proteinExistence type="predicted"/>
<reference evidence="2" key="1">
    <citation type="journal article" date="2011" name="Genome Biol.">
        <title>Comparative genomics of the social amoebae Dictyostelium discoideum and Dictyostelium purpureum.</title>
        <authorList>
            <consortium name="US DOE Joint Genome Institute (JGI-PGF)"/>
            <person name="Sucgang R."/>
            <person name="Kuo A."/>
            <person name="Tian X."/>
            <person name="Salerno W."/>
            <person name="Parikh A."/>
            <person name="Feasley C.L."/>
            <person name="Dalin E."/>
            <person name="Tu H."/>
            <person name="Huang E."/>
            <person name="Barry K."/>
            <person name="Lindquist E."/>
            <person name="Shapiro H."/>
            <person name="Bruce D."/>
            <person name="Schmutz J."/>
            <person name="Salamov A."/>
            <person name="Fey P."/>
            <person name="Gaudet P."/>
            <person name="Anjard C."/>
            <person name="Babu M.M."/>
            <person name="Basu S."/>
            <person name="Bushmanova Y."/>
            <person name="van der Wel H."/>
            <person name="Katoh-Kurasawa M."/>
            <person name="Dinh C."/>
            <person name="Coutinho P.M."/>
            <person name="Saito T."/>
            <person name="Elias M."/>
            <person name="Schaap P."/>
            <person name="Kay R.R."/>
            <person name="Henrissat B."/>
            <person name="Eichinger L."/>
            <person name="Rivero F."/>
            <person name="Putnam N.H."/>
            <person name="West C.M."/>
            <person name="Loomis W.F."/>
            <person name="Chisholm R.L."/>
            <person name="Shaulsky G."/>
            <person name="Strassmann J.E."/>
            <person name="Queller D.C."/>
            <person name="Kuspa A."/>
            <person name="Grigoriev I.V."/>
        </authorList>
    </citation>
    <scope>NUCLEOTIDE SEQUENCE [LARGE SCALE GENOMIC DNA]</scope>
    <source>
        <strain evidence="2">QSDP1</strain>
    </source>
</reference>
<dbReference type="SUPFAM" id="SSF53098">
    <property type="entry name" value="Ribonuclease H-like"/>
    <property type="match status" value="1"/>
</dbReference>
<protein>
    <submittedName>
        <fullName evidence="1">Uncharacterized protein</fullName>
    </submittedName>
</protein>
<keyword evidence="2" id="KW-1185">Reference proteome</keyword>
<dbReference type="InParanoid" id="F0ZTN4"/>
<evidence type="ECO:0000313" key="2">
    <source>
        <dbReference type="Proteomes" id="UP000001064"/>
    </source>
</evidence>
<organism evidence="1 2">
    <name type="scientific">Dictyostelium purpureum</name>
    <name type="common">Slime mold</name>
    <dbReference type="NCBI Taxonomy" id="5786"/>
    <lineage>
        <taxon>Eukaryota</taxon>
        <taxon>Amoebozoa</taxon>
        <taxon>Evosea</taxon>
        <taxon>Eumycetozoa</taxon>
        <taxon>Dictyostelia</taxon>
        <taxon>Dictyosteliales</taxon>
        <taxon>Dictyosteliaceae</taxon>
        <taxon>Dictyostelium</taxon>
    </lineage>
</organism>
<dbReference type="VEuPathDB" id="AmoebaDB:DICPUDRAFT_155314"/>
<dbReference type="EMBL" id="GL871179">
    <property type="protein sequence ID" value="EGC32709.1"/>
    <property type="molecule type" value="Genomic_DNA"/>
</dbReference>
<sequence>MVEYVHLMAKEFRVLQSEKVRAIGKKAISLDLWRSPYNHYYFLCLNVHFIDDNYILQKVLLDFIYFGEKKHTSENLYHVLVDRLKKSKHEFKDFNIRTKESNKCK</sequence>
<dbReference type="InterPro" id="IPR012337">
    <property type="entry name" value="RNaseH-like_sf"/>
</dbReference>
<evidence type="ECO:0000313" key="1">
    <source>
        <dbReference type="EMBL" id="EGC32709.1"/>
    </source>
</evidence>
<name>F0ZTN4_DICPU</name>
<gene>
    <name evidence="1" type="ORF">DICPUDRAFT_155314</name>
</gene>